<name>A0A6C0BXF7_9ZZZZ</name>
<dbReference type="SUPFAM" id="SSF52833">
    <property type="entry name" value="Thioredoxin-like"/>
    <property type="match status" value="1"/>
</dbReference>
<keyword evidence="3" id="KW-1133">Transmembrane helix</keyword>
<reference evidence="5" key="1">
    <citation type="journal article" date="2020" name="Nature">
        <title>Giant virus diversity and host interactions through global metagenomics.</title>
        <authorList>
            <person name="Schulz F."/>
            <person name="Roux S."/>
            <person name="Paez-Espino D."/>
            <person name="Jungbluth S."/>
            <person name="Walsh D.A."/>
            <person name="Denef V.J."/>
            <person name="McMahon K.D."/>
            <person name="Konstantinidis K.T."/>
            <person name="Eloe-Fadrosh E.A."/>
            <person name="Kyrpides N.C."/>
            <person name="Woyke T."/>
        </authorList>
    </citation>
    <scope>NUCLEOTIDE SEQUENCE</scope>
    <source>
        <strain evidence="5">GVMAG-M-3300020166-5</strain>
    </source>
</reference>
<dbReference type="InterPro" id="IPR036249">
    <property type="entry name" value="Thioredoxin-like_sf"/>
</dbReference>
<dbReference type="PANTHER" id="PTHR45672:SF3">
    <property type="entry name" value="THIOREDOXIN DOMAIN-CONTAINING PROTEIN 5"/>
    <property type="match status" value="1"/>
</dbReference>
<dbReference type="GO" id="GO:0003756">
    <property type="term" value="F:protein disulfide isomerase activity"/>
    <property type="evidence" value="ECO:0007669"/>
    <property type="project" value="TreeGrafter"/>
</dbReference>
<accession>A0A6C0BXF7</accession>
<dbReference type="CDD" id="cd02961">
    <property type="entry name" value="PDI_a_family"/>
    <property type="match status" value="1"/>
</dbReference>
<dbReference type="Pfam" id="PF00085">
    <property type="entry name" value="Thioredoxin"/>
    <property type="match status" value="1"/>
</dbReference>
<keyword evidence="2" id="KW-0732">Signal</keyword>
<organism evidence="5">
    <name type="scientific">viral metagenome</name>
    <dbReference type="NCBI Taxonomy" id="1070528"/>
    <lineage>
        <taxon>unclassified sequences</taxon>
        <taxon>metagenomes</taxon>
        <taxon>organismal metagenomes</taxon>
    </lineage>
</organism>
<evidence type="ECO:0000313" key="5">
    <source>
        <dbReference type="EMBL" id="QHS96780.1"/>
    </source>
</evidence>
<protein>
    <recommendedName>
        <fullName evidence="4">Thioredoxin domain-containing protein</fullName>
    </recommendedName>
</protein>
<dbReference type="PANTHER" id="PTHR45672">
    <property type="entry name" value="PROTEIN DISULFIDE-ISOMERASE C17H9.14C-RELATED"/>
    <property type="match status" value="1"/>
</dbReference>
<dbReference type="EMBL" id="MN739279">
    <property type="protein sequence ID" value="QHS96780.1"/>
    <property type="molecule type" value="Genomic_DNA"/>
</dbReference>
<feature type="domain" description="Thioredoxin" evidence="4">
    <location>
        <begin position="28"/>
        <end position="145"/>
    </location>
</feature>
<dbReference type="InterPro" id="IPR013766">
    <property type="entry name" value="Thioredoxin_domain"/>
</dbReference>
<feature type="transmembrane region" description="Helical" evidence="3">
    <location>
        <begin position="26"/>
        <end position="44"/>
    </location>
</feature>
<dbReference type="GO" id="GO:0005783">
    <property type="term" value="C:endoplasmic reticulum"/>
    <property type="evidence" value="ECO:0007669"/>
    <property type="project" value="TreeGrafter"/>
</dbReference>
<sequence>MMRELQKELTRVFLPKRKGVPECMKVLSYVVVCVVVYAVYDIFFKGRSFEGYSNPNAQFTFFSMSGCGHCKKLAPTWNSFTKNNKSGIKTKMIDSGSPEFAKLSEKHNITGFPTLLLLDGRGEKIASYDGDRSEKSLHEFCDKHK</sequence>
<evidence type="ECO:0000256" key="2">
    <source>
        <dbReference type="ARBA" id="ARBA00022729"/>
    </source>
</evidence>
<evidence type="ECO:0000256" key="3">
    <source>
        <dbReference type="SAM" id="Phobius"/>
    </source>
</evidence>
<dbReference type="PROSITE" id="PS51352">
    <property type="entry name" value="THIOREDOXIN_2"/>
    <property type="match status" value="1"/>
</dbReference>
<keyword evidence="3" id="KW-0812">Transmembrane</keyword>
<keyword evidence="3" id="KW-0472">Membrane</keyword>
<dbReference type="Gene3D" id="3.40.30.10">
    <property type="entry name" value="Glutaredoxin"/>
    <property type="match status" value="1"/>
</dbReference>
<dbReference type="AlphaFoldDB" id="A0A6C0BXF7"/>
<proteinExistence type="inferred from homology"/>
<dbReference type="InterPro" id="IPR051063">
    <property type="entry name" value="PDI"/>
</dbReference>
<dbReference type="GO" id="GO:0006457">
    <property type="term" value="P:protein folding"/>
    <property type="evidence" value="ECO:0007669"/>
    <property type="project" value="TreeGrafter"/>
</dbReference>
<evidence type="ECO:0000256" key="1">
    <source>
        <dbReference type="ARBA" id="ARBA00006347"/>
    </source>
</evidence>
<evidence type="ECO:0000259" key="4">
    <source>
        <dbReference type="PROSITE" id="PS51352"/>
    </source>
</evidence>
<comment type="similarity">
    <text evidence="1">Belongs to the protein disulfide isomerase family.</text>
</comment>